<keyword evidence="1" id="KW-0472">Membrane</keyword>
<evidence type="ECO:0000313" key="3">
    <source>
        <dbReference type="Proteomes" id="UP001247754"/>
    </source>
</evidence>
<keyword evidence="1" id="KW-1133">Transmembrane helix</keyword>
<evidence type="ECO:0000256" key="1">
    <source>
        <dbReference type="SAM" id="Phobius"/>
    </source>
</evidence>
<organism evidence="2 3">
    <name type="scientific">Ruixingdingia sedimenti</name>
    <dbReference type="NCBI Taxonomy" id="3073604"/>
    <lineage>
        <taxon>Bacteria</taxon>
        <taxon>Pseudomonadati</taxon>
        <taxon>Pseudomonadota</taxon>
        <taxon>Alphaproteobacteria</taxon>
        <taxon>Rhodobacterales</taxon>
        <taxon>Paracoccaceae</taxon>
        <taxon>Ruixingdingia</taxon>
    </lineage>
</organism>
<sequence length="133" mass="14028">MRSARRYLGVLGALAAGFLTWFLLEVLYVMTLGRVIPLTGIPTPGGAPVWIHVLNTGVKGAWAALAYGLVMRLVFGRVRWLRVALLWLVGLASAAALGGMAASGTISHDAGLLVALAGYGLIGMVIARDWVSR</sequence>
<comment type="caution">
    <text evidence="2">The sequence shown here is derived from an EMBL/GenBank/DDBJ whole genome shotgun (WGS) entry which is preliminary data.</text>
</comment>
<dbReference type="RefSeq" id="WP_310456535.1">
    <property type="nucleotide sequence ID" value="NZ_JAVKPH010000005.1"/>
</dbReference>
<feature type="transmembrane region" description="Helical" evidence="1">
    <location>
        <begin position="83"/>
        <end position="104"/>
    </location>
</feature>
<evidence type="ECO:0000313" key="2">
    <source>
        <dbReference type="EMBL" id="MDR5652286.1"/>
    </source>
</evidence>
<gene>
    <name evidence="2" type="ORF">RGD00_06715</name>
</gene>
<protein>
    <submittedName>
        <fullName evidence="2">Uncharacterized protein</fullName>
    </submittedName>
</protein>
<dbReference type="EMBL" id="JAVKPH010000005">
    <property type="protein sequence ID" value="MDR5652286.1"/>
    <property type="molecule type" value="Genomic_DNA"/>
</dbReference>
<accession>A0ABU1F5Y6</accession>
<feature type="transmembrane region" description="Helical" evidence="1">
    <location>
        <begin position="7"/>
        <end position="29"/>
    </location>
</feature>
<proteinExistence type="predicted"/>
<reference evidence="2 3" key="1">
    <citation type="submission" date="2023-09" db="EMBL/GenBank/DDBJ databases">
        <title>Xinfangfangia sedmenti sp. nov., isolated the sedment.</title>
        <authorList>
            <person name="Xu L."/>
        </authorList>
    </citation>
    <scope>NUCLEOTIDE SEQUENCE [LARGE SCALE GENOMIC DNA]</scope>
    <source>
        <strain evidence="2 3">LG-4</strain>
    </source>
</reference>
<keyword evidence="1" id="KW-0812">Transmembrane</keyword>
<keyword evidence="3" id="KW-1185">Reference proteome</keyword>
<dbReference type="Proteomes" id="UP001247754">
    <property type="component" value="Unassembled WGS sequence"/>
</dbReference>
<name>A0ABU1F5Y6_9RHOB</name>
<feature type="transmembrane region" description="Helical" evidence="1">
    <location>
        <begin position="110"/>
        <end position="131"/>
    </location>
</feature>
<feature type="transmembrane region" description="Helical" evidence="1">
    <location>
        <begin position="49"/>
        <end position="71"/>
    </location>
</feature>